<dbReference type="EMBL" id="GBRH01237263">
    <property type="protein sequence ID" value="JAD60632.1"/>
    <property type="molecule type" value="Transcribed_RNA"/>
</dbReference>
<dbReference type="AlphaFoldDB" id="A0A0A9BN11"/>
<protein>
    <submittedName>
        <fullName evidence="1">Uncharacterized protein</fullName>
    </submittedName>
</protein>
<proteinExistence type="predicted"/>
<name>A0A0A9BN11_ARUDO</name>
<reference evidence="1" key="1">
    <citation type="submission" date="2014-09" db="EMBL/GenBank/DDBJ databases">
        <authorList>
            <person name="Magalhaes I.L.F."/>
            <person name="Oliveira U."/>
            <person name="Santos F.R."/>
            <person name="Vidigal T.H.D.A."/>
            <person name="Brescovit A.D."/>
            <person name="Santos A.J."/>
        </authorList>
    </citation>
    <scope>NUCLEOTIDE SEQUENCE</scope>
    <source>
        <tissue evidence="1">Shoot tissue taken approximately 20 cm above the soil surface</tissue>
    </source>
</reference>
<sequence>MGPNKLHITKELRRENTENKQVHETIVLLMVHCILLSKLGEKC</sequence>
<evidence type="ECO:0000313" key="1">
    <source>
        <dbReference type="EMBL" id="JAD60632.1"/>
    </source>
</evidence>
<accession>A0A0A9BN11</accession>
<reference evidence="1" key="2">
    <citation type="journal article" date="2015" name="Data Brief">
        <title>Shoot transcriptome of the giant reed, Arundo donax.</title>
        <authorList>
            <person name="Barrero R.A."/>
            <person name="Guerrero F.D."/>
            <person name="Moolhuijzen P."/>
            <person name="Goolsby J.A."/>
            <person name="Tidwell J."/>
            <person name="Bellgard S.E."/>
            <person name="Bellgard M.I."/>
        </authorList>
    </citation>
    <scope>NUCLEOTIDE SEQUENCE</scope>
    <source>
        <tissue evidence="1">Shoot tissue taken approximately 20 cm above the soil surface</tissue>
    </source>
</reference>
<organism evidence="1">
    <name type="scientific">Arundo donax</name>
    <name type="common">Giant reed</name>
    <name type="synonym">Donax arundinaceus</name>
    <dbReference type="NCBI Taxonomy" id="35708"/>
    <lineage>
        <taxon>Eukaryota</taxon>
        <taxon>Viridiplantae</taxon>
        <taxon>Streptophyta</taxon>
        <taxon>Embryophyta</taxon>
        <taxon>Tracheophyta</taxon>
        <taxon>Spermatophyta</taxon>
        <taxon>Magnoliopsida</taxon>
        <taxon>Liliopsida</taxon>
        <taxon>Poales</taxon>
        <taxon>Poaceae</taxon>
        <taxon>PACMAD clade</taxon>
        <taxon>Arundinoideae</taxon>
        <taxon>Arundineae</taxon>
        <taxon>Arundo</taxon>
    </lineage>
</organism>